<proteinExistence type="predicted"/>
<dbReference type="InterPro" id="IPR016188">
    <property type="entry name" value="PurM-like_N"/>
</dbReference>
<feature type="domain" description="PurM-like N-terminal" evidence="1">
    <location>
        <begin position="2"/>
        <end position="115"/>
    </location>
</feature>
<name>A0ABT9V489_9BACL</name>
<dbReference type="RefSeq" id="WP_307150201.1">
    <property type="nucleotide sequence ID" value="NZ_JAUSTU010000008.1"/>
</dbReference>
<organism evidence="2 3">
    <name type="scientific">Anoxybacillus andreesenii</name>
    <dbReference type="NCBI Taxonomy" id="1325932"/>
    <lineage>
        <taxon>Bacteria</taxon>
        <taxon>Bacillati</taxon>
        <taxon>Bacillota</taxon>
        <taxon>Bacilli</taxon>
        <taxon>Bacillales</taxon>
        <taxon>Anoxybacillaceae</taxon>
        <taxon>Anoxybacillus</taxon>
    </lineage>
</organism>
<dbReference type="Gene3D" id="3.30.1330.10">
    <property type="entry name" value="PurM-like, N-terminal domain"/>
    <property type="match status" value="1"/>
</dbReference>
<protein>
    <recommendedName>
        <fullName evidence="1">PurM-like N-terminal domain-containing protein</fullName>
    </recommendedName>
</protein>
<dbReference type="EMBL" id="JAUSTU010000008">
    <property type="protein sequence ID" value="MDQ0155670.1"/>
    <property type="molecule type" value="Genomic_DNA"/>
</dbReference>
<dbReference type="SUPFAM" id="SSF55326">
    <property type="entry name" value="PurM N-terminal domain-like"/>
    <property type="match status" value="1"/>
</dbReference>
<evidence type="ECO:0000313" key="2">
    <source>
        <dbReference type="EMBL" id="MDQ0155670.1"/>
    </source>
</evidence>
<evidence type="ECO:0000259" key="1">
    <source>
        <dbReference type="Pfam" id="PF00586"/>
    </source>
</evidence>
<comment type="caution">
    <text evidence="2">The sequence shown here is derived from an EMBL/GenBank/DDBJ whole genome shotgun (WGS) entry which is preliminary data.</text>
</comment>
<reference evidence="2 3" key="1">
    <citation type="submission" date="2023-07" db="EMBL/GenBank/DDBJ databases">
        <title>Genomic Encyclopedia of Type Strains, Phase IV (KMG-IV): sequencing the most valuable type-strain genomes for metagenomic binning, comparative biology and taxonomic classification.</title>
        <authorList>
            <person name="Goeker M."/>
        </authorList>
    </citation>
    <scope>NUCLEOTIDE SEQUENCE [LARGE SCALE GENOMIC DNA]</scope>
    <source>
        <strain evidence="2 3">DSM 23948</strain>
    </source>
</reference>
<dbReference type="Proteomes" id="UP001231362">
    <property type="component" value="Unassembled WGS sequence"/>
</dbReference>
<dbReference type="InterPro" id="IPR036921">
    <property type="entry name" value="PurM-like_N_sf"/>
</dbReference>
<gene>
    <name evidence="2" type="ORF">J2S07_001975</name>
</gene>
<evidence type="ECO:0000313" key="3">
    <source>
        <dbReference type="Proteomes" id="UP001231362"/>
    </source>
</evidence>
<dbReference type="Pfam" id="PF00586">
    <property type="entry name" value="AIRS"/>
    <property type="match status" value="1"/>
</dbReference>
<keyword evidence="3" id="KW-1185">Reference proteome</keyword>
<sequence length="231" mass="25154">MRDAVIIPIDDGKSLVITTDNSGAIGMKEEDFVQVAYDIVGYFSFRVAMMECLATGAIPLAVVIHNLCGEKEWHELVSGVQKGLKELGMENVQVTGSTESNFPLIQSVVGINVIGLQSNNGGTREANKGRIALIGLPLVGDEVLAHPESVAPLSVFYQISLLENVRVWPVGSKGVGHELQRVKPELFEEISSDGIDLYKSGGPATSFLVIYPREKEKEIRDLSGKYFHDLI</sequence>
<accession>A0ABT9V489</accession>